<dbReference type="InterPro" id="IPR046551">
    <property type="entry name" value="DUF6705"/>
</dbReference>
<sequence length="180" mass="20659">MKVLNYITIYLTIVFTLAASPIFAQNPKNEEKLTDLEGTWFYKDERIDFTVTLVFKEVKVSETEKQFVLGYIKLIVDGNLVHNDLEFVEFLHSKDKFDFNEIFLTKNPVRTPPVIFSSNGKGIIGGFQIYEKTKGVTIEPVFQGGNLIWNFPSFVGPKRIIDPDHIPAVPSTWVLKRVEE</sequence>
<evidence type="ECO:0000313" key="2">
    <source>
        <dbReference type="EMBL" id="SMP21453.1"/>
    </source>
</evidence>
<proteinExistence type="predicted"/>
<protein>
    <recommendedName>
        <fullName evidence="1">DUF6705 domain-containing protein</fullName>
    </recommendedName>
</protein>
<keyword evidence="3" id="KW-1185">Reference proteome</keyword>
<accession>A0ABY1NXU7</accession>
<dbReference type="Pfam" id="PF20448">
    <property type="entry name" value="DUF6705"/>
    <property type="match status" value="1"/>
</dbReference>
<dbReference type="EMBL" id="FXUA01000003">
    <property type="protein sequence ID" value="SMP21453.1"/>
    <property type="molecule type" value="Genomic_DNA"/>
</dbReference>
<organism evidence="2 3">
    <name type="scientific">Algoriphagus winogradskyi</name>
    <dbReference type="NCBI Taxonomy" id="237017"/>
    <lineage>
        <taxon>Bacteria</taxon>
        <taxon>Pseudomonadati</taxon>
        <taxon>Bacteroidota</taxon>
        <taxon>Cytophagia</taxon>
        <taxon>Cytophagales</taxon>
        <taxon>Cyclobacteriaceae</taxon>
        <taxon>Algoriphagus</taxon>
    </lineage>
</organism>
<reference evidence="2 3" key="1">
    <citation type="submission" date="2017-05" db="EMBL/GenBank/DDBJ databases">
        <authorList>
            <person name="Varghese N."/>
            <person name="Submissions S."/>
        </authorList>
    </citation>
    <scope>NUCLEOTIDE SEQUENCE [LARGE SCALE GENOMIC DNA]</scope>
    <source>
        <strain evidence="2 3">DSM 15360</strain>
    </source>
</reference>
<name>A0ABY1NXU7_9BACT</name>
<evidence type="ECO:0000259" key="1">
    <source>
        <dbReference type="Pfam" id="PF20448"/>
    </source>
</evidence>
<comment type="caution">
    <text evidence="2">The sequence shown here is derived from an EMBL/GenBank/DDBJ whole genome shotgun (WGS) entry which is preliminary data.</text>
</comment>
<evidence type="ECO:0000313" key="3">
    <source>
        <dbReference type="Proteomes" id="UP001157915"/>
    </source>
</evidence>
<gene>
    <name evidence="2" type="ORF">SAMN06265367_103304</name>
</gene>
<feature type="domain" description="DUF6705" evidence="1">
    <location>
        <begin position="10"/>
        <end position="103"/>
    </location>
</feature>
<dbReference type="Proteomes" id="UP001157915">
    <property type="component" value="Unassembled WGS sequence"/>
</dbReference>
<dbReference type="RefSeq" id="WP_283412824.1">
    <property type="nucleotide sequence ID" value="NZ_FXUA01000003.1"/>
</dbReference>